<feature type="domain" description="Amidohydrolase 3" evidence="4">
    <location>
        <begin position="873"/>
        <end position="981"/>
    </location>
</feature>
<protein>
    <recommendedName>
        <fullName evidence="7">Amidohydrolase-related domain-containing protein</fullName>
    </recommendedName>
</protein>
<feature type="compositionally biased region" description="Basic and acidic residues" evidence="1">
    <location>
        <begin position="576"/>
        <end position="592"/>
    </location>
</feature>
<evidence type="ECO:0000256" key="2">
    <source>
        <dbReference type="SAM" id="Phobius"/>
    </source>
</evidence>
<dbReference type="PANTHER" id="PTHR43135:SF3">
    <property type="entry name" value="ALPHA-D-RIBOSE 1-METHYLPHOSPHONATE 5-TRIPHOSPHATE DIPHOSPHATASE"/>
    <property type="match status" value="1"/>
</dbReference>
<dbReference type="Pfam" id="PF01979">
    <property type="entry name" value="Amidohydro_1"/>
    <property type="match status" value="1"/>
</dbReference>
<evidence type="ECO:0000256" key="1">
    <source>
        <dbReference type="SAM" id="MobiDB-lite"/>
    </source>
</evidence>
<dbReference type="InterPro" id="IPR011059">
    <property type="entry name" value="Metal-dep_hydrolase_composite"/>
</dbReference>
<dbReference type="Gene3D" id="3.20.20.140">
    <property type="entry name" value="Metal-dependent hydrolases"/>
    <property type="match status" value="2"/>
</dbReference>
<evidence type="ECO:0008006" key="7">
    <source>
        <dbReference type="Google" id="ProtNLM"/>
    </source>
</evidence>
<reference evidence="5" key="1">
    <citation type="submission" date="2016-04" db="EMBL/GenBank/DDBJ databases">
        <authorList>
            <person name="Evans L.H."/>
            <person name="Alamgir A."/>
            <person name="Owens N."/>
            <person name="Weber N.D."/>
            <person name="Virtaneva K."/>
            <person name="Barbian K."/>
            <person name="Babar A."/>
            <person name="Rosenke K."/>
        </authorList>
    </citation>
    <scope>NUCLEOTIDE SEQUENCE [LARGE SCALE GENOMIC DNA]</scope>
    <source>
        <strain evidence="5">CBS 101.48</strain>
    </source>
</reference>
<dbReference type="OMA" id="RGQVHVH"/>
<dbReference type="OrthoDB" id="10258955at2759"/>
<keyword evidence="2" id="KW-0472">Membrane</keyword>
<evidence type="ECO:0000313" key="6">
    <source>
        <dbReference type="Proteomes" id="UP000078561"/>
    </source>
</evidence>
<feature type="domain" description="Amidohydrolase-related" evidence="3">
    <location>
        <begin position="442"/>
        <end position="539"/>
    </location>
</feature>
<dbReference type="EMBL" id="LT554871">
    <property type="protein sequence ID" value="SAM07972.1"/>
    <property type="molecule type" value="Genomic_DNA"/>
</dbReference>
<dbReference type="SUPFAM" id="SSF51556">
    <property type="entry name" value="Metallo-dependent hydrolases"/>
    <property type="match status" value="2"/>
</dbReference>
<evidence type="ECO:0000313" key="5">
    <source>
        <dbReference type="EMBL" id="SAM07972.1"/>
    </source>
</evidence>
<dbReference type="InterPro" id="IPR013108">
    <property type="entry name" value="Amidohydro_3"/>
</dbReference>
<dbReference type="InParanoid" id="A0A168S6H5"/>
<dbReference type="InterPro" id="IPR032466">
    <property type="entry name" value="Metal_Hydrolase"/>
</dbReference>
<dbReference type="Pfam" id="PF07969">
    <property type="entry name" value="Amidohydro_3"/>
    <property type="match status" value="1"/>
</dbReference>
<accession>A0A168S6H5</accession>
<dbReference type="PANTHER" id="PTHR43135">
    <property type="entry name" value="ALPHA-D-RIBOSE 1-METHYLPHOSPHONATE 5-TRIPHOSPHATE DIPHOSPHATASE"/>
    <property type="match status" value="1"/>
</dbReference>
<evidence type="ECO:0000259" key="3">
    <source>
        <dbReference type="Pfam" id="PF01979"/>
    </source>
</evidence>
<sequence>MNKKGGQIKLDATQPLLSSDHHVSRSTTKRKTRLALTLSAAVVFGVSCLLLSRQLPHATVSSLNNNNSNLNIQGTGSSESPVVSPGISFSSLQQGLDQCHGIKARASSTTNTTRIRHRNPRASASSVGKSLLVKNGRLWLGDRYLDGDVLIQDGLIKAVGTNLTFENGARPTTILDAEQRVVTPGIVDMHSHLGVDSIPGLAATDDGNEMTDPTTPFVRVFDAFNPSDNGIKIVASGGITTSLILPGSGNLMGGEAAVVKLRPVPSLSVYDMLIGAGVDKEDQETVHRYMKMACGENPKGWYGGALSKMPMTRMGEGYLFRKRFDQARNLLRAQDDWCDAAERLDQQQESTRLSDRFPEILELESLVALLRGDVKLNVHCYLPQDLEAMVHHSLEYDFKIAAFHHALAAWQVPEIIKRAKSNITVATFAGKELTFHEGWSTNVRAPDILTDAGIPVAFKSDHPVMNARDLVHEAQKAYHYGFDEHKALSALTSIPAHALGVGHRVGSLQEGKDADIVIWERHPLRLGARPRKVIIDGEIMDFSKSWAKNVEETIDDRFLMKDDDATNLPNPPQDDASLRDRPTGSMRLEDHGLNNPIRMADACSKGVRSFVLRNIERLVMGPEHEYQRQMSNQDIFLVVQDEKVVCAGHDCNRDQVDWPTSSPVFDMNGAVVIPGIVSSGVPLGLIEIQSEDSTSDGLSSNDLMDEKLADTVTRAADGIKMDGLHMRKAFQAGVTTTISQPLIGTLPLAGVSVAAKIGVENTLLDADDALIKEEAALHFVIDHDGKQPISHQIAGIRRLLTPGNTTTGVFARAARGDLPVVIQVDNKDEIASIIHMKRQLSDVRFIILGGAEAHLVAPHLAQAAIPVVLMPARCYPTTWAQRHCLPGHPYTKETNLDVLLKHGVLVGLGSTDVDNGDARNLIWEAGWNRAHNPALTFDQAVGLVTWNVAAMFGLKDEKVGRIQLGHKADFVAYNGDPFEFGTRVLMVNGGAHDGLLCVDSNDIF</sequence>
<dbReference type="InterPro" id="IPR006680">
    <property type="entry name" value="Amidohydro-rel"/>
</dbReference>
<proteinExistence type="predicted"/>
<dbReference type="Proteomes" id="UP000078561">
    <property type="component" value="Unassembled WGS sequence"/>
</dbReference>
<dbReference type="SUPFAM" id="SSF51338">
    <property type="entry name" value="Composite domain of metallo-dependent hydrolases"/>
    <property type="match status" value="2"/>
</dbReference>
<name>A0A168S6H5_ABSGL</name>
<keyword evidence="2" id="KW-0812">Transmembrane</keyword>
<evidence type="ECO:0000259" key="4">
    <source>
        <dbReference type="Pfam" id="PF07969"/>
    </source>
</evidence>
<gene>
    <name evidence="5" type="primary">ABSGL_13630.1 scaffold 14267</name>
</gene>
<keyword evidence="2" id="KW-1133">Transmembrane helix</keyword>
<dbReference type="AlphaFoldDB" id="A0A168S6H5"/>
<dbReference type="GO" id="GO:0016810">
    <property type="term" value="F:hydrolase activity, acting on carbon-nitrogen (but not peptide) bonds"/>
    <property type="evidence" value="ECO:0007669"/>
    <property type="project" value="InterPro"/>
</dbReference>
<dbReference type="STRING" id="4829.A0A168S6H5"/>
<dbReference type="InterPro" id="IPR051781">
    <property type="entry name" value="Metallo-dep_Hydrolase"/>
</dbReference>
<feature type="region of interest" description="Disordered" evidence="1">
    <location>
        <begin position="1"/>
        <end position="30"/>
    </location>
</feature>
<organism evidence="5">
    <name type="scientific">Absidia glauca</name>
    <name type="common">Pin mould</name>
    <dbReference type="NCBI Taxonomy" id="4829"/>
    <lineage>
        <taxon>Eukaryota</taxon>
        <taxon>Fungi</taxon>
        <taxon>Fungi incertae sedis</taxon>
        <taxon>Mucoromycota</taxon>
        <taxon>Mucoromycotina</taxon>
        <taxon>Mucoromycetes</taxon>
        <taxon>Mucorales</taxon>
        <taxon>Cunninghamellaceae</taxon>
        <taxon>Absidia</taxon>
    </lineage>
</organism>
<keyword evidence="6" id="KW-1185">Reference proteome</keyword>
<feature type="region of interest" description="Disordered" evidence="1">
    <location>
        <begin position="561"/>
        <end position="592"/>
    </location>
</feature>
<feature type="transmembrane region" description="Helical" evidence="2">
    <location>
        <begin position="34"/>
        <end position="52"/>
    </location>
</feature>